<evidence type="ECO:0000256" key="2">
    <source>
        <dbReference type="SAM" id="SignalP"/>
    </source>
</evidence>
<evidence type="ECO:0000256" key="1">
    <source>
        <dbReference type="ARBA" id="ARBA00006987"/>
    </source>
</evidence>
<dbReference type="AlphaFoldDB" id="A0A7Y9IUF4"/>
<dbReference type="CDD" id="cd07012">
    <property type="entry name" value="PBP2_Bug_TTT"/>
    <property type="match status" value="1"/>
</dbReference>
<dbReference type="PIRSF" id="PIRSF017082">
    <property type="entry name" value="YflP"/>
    <property type="match status" value="1"/>
</dbReference>
<evidence type="ECO:0000313" key="4">
    <source>
        <dbReference type="Proteomes" id="UP000542125"/>
    </source>
</evidence>
<feature type="signal peptide" evidence="2">
    <location>
        <begin position="1"/>
        <end position="24"/>
    </location>
</feature>
<organism evidence="3 4">
    <name type="scientific">Pigmentiphaga litoralis</name>
    <dbReference type="NCBI Taxonomy" id="516702"/>
    <lineage>
        <taxon>Bacteria</taxon>
        <taxon>Pseudomonadati</taxon>
        <taxon>Pseudomonadota</taxon>
        <taxon>Betaproteobacteria</taxon>
        <taxon>Burkholderiales</taxon>
        <taxon>Alcaligenaceae</taxon>
        <taxon>Pigmentiphaga</taxon>
    </lineage>
</organism>
<dbReference type="InterPro" id="IPR005064">
    <property type="entry name" value="BUG"/>
</dbReference>
<dbReference type="PANTHER" id="PTHR42928:SF5">
    <property type="entry name" value="BLR1237 PROTEIN"/>
    <property type="match status" value="1"/>
</dbReference>
<gene>
    <name evidence="3" type="ORF">FHW18_002547</name>
</gene>
<dbReference type="PANTHER" id="PTHR42928">
    <property type="entry name" value="TRICARBOXYLATE-BINDING PROTEIN"/>
    <property type="match status" value="1"/>
</dbReference>
<keyword evidence="4" id="KW-1185">Reference proteome</keyword>
<comment type="similarity">
    <text evidence="1">Belongs to the UPF0065 (bug) family.</text>
</comment>
<dbReference type="Proteomes" id="UP000542125">
    <property type="component" value="Unassembled WGS sequence"/>
</dbReference>
<evidence type="ECO:0000313" key="3">
    <source>
        <dbReference type="EMBL" id="NYE83276.1"/>
    </source>
</evidence>
<dbReference type="Gene3D" id="3.40.190.10">
    <property type="entry name" value="Periplasmic binding protein-like II"/>
    <property type="match status" value="1"/>
</dbReference>
<feature type="chain" id="PRO_5030632951" evidence="2">
    <location>
        <begin position="25"/>
        <end position="322"/>
    </location>
</feature>
<dbReference type="Pfam" id="PF03401">
    <property type="entry name" value="TctC"/>
    <property type="match status" value="1"/>
</dbReference>
<proteinExistence type="inferred from homology"/>
<dbReference type="SUPFAM" id="SSF53850">
    <property type="entry name" value="Periplasmic binding protein-like II"/>
    <property type="match status" value="1"/>
</dbReference>
<accession>A0A7Y9IUF4</accession>
<keyword evidence="2" id="KW-0732">Signal</keyword>
<comment type="caution">
    <text evidence="3">The sequence shown here is derived from an EMBL/GenBank/DDBJ whole genome shotgun (WGS) entry which is preliminary data.</text>
</comment>
<dbReference type="RefSeq" id="WP_179586805.1">
    <property type="nucleotide sequence ID" value="NZ_JACBYR010000001.1"/>
</dbReference>
<dbReference type="Gene3D" id="3.40.190.150">
    <property type="entry name" value="Bordetella uptake gene, domain 1"/>
    <property type="match status" value="1"/>
</dbReference>
<protein>
    <submittedName>
        <fullName evidence="3">Tripartite-type tricarboxylate transporter receptor subunit TctC</fullName>
    </submittedName>
</protein>
<sequence>MKVTHFLSLSATICLLAGATSVQAQSWPQRPIRFIVPFAAGGSTDSIARITAERLSVALGQPVVLENKPGASGLIAVQTVQRAPSDGYTLLVAAMPVIVILPKISPVPFDPLKDFVPITNFATNPFLLAVSKNVPVNTVKELVDYAKPQPGKLNFASGGSGSVSHLSGALFVKRAELDMMHISYKGDVPAVAAMIAGDVTMYFGNVPVLAPQAKAGNIKLLGVTSDKRLPELPDVPTIAETYPGFRTLTWNGLMAPAGTPAAIVDRIAMEVKKIAADPTYQERMKQLGVQIVADTPAEFRKAISADIDLFADAIRSANLKVQ</sequence>
<reference evidence="3 4" key="1">
    <citation type="submission" date="2020-07" db="EMBL/GenBank/DDBJ databases">
        <title>Genomic Encyclopedia of Type Strains, Phase IV (KMG-V): Genome sequencing to study the core and pangenomes of soil and plant-associated prokaryotes.</title>
        <authorList>
            <person name="Whitman W."/>
        </authorList>
    </citation>
    <scope>NUCLEOTIDE SEQUENCE [LARGE SCALE GENOMIC DNA]</scope>
    <source>
        <strain evidence="3 4">SAS40</strain>
    </source>
</reference>
<keyword evidence="3" id="KW-0675">Receptor</keyword>
<dbReference type="InterPro" id="IPR042100">
    <property type="entry name" value="Bug_dom1"/>
</dbReference>
<dbReference type="EMBL" id="JACBYR010000001">
    <property type="protein sequence ID" value="NYE83276.1"/>
    <property type="molecule type" value="Genomic_DNA"/>
</dbReference>
<name>A0A7Y9IUF4_9BURK</name>